<reference evidence="3 5" key="2">
    <citation type="submission" date="2016-10" db="EMBL/GenBank/DDBJ databases">
        <title>E. coli O157:H7 PA20.</title>
        <authorList>
            <person name="Uhlich G.A."/>
            <person name="Chen C.-Y."/>
            <person name="Paoli G."/>
        </authorList>
    </citation>
    <scope>NUCLEOTIDE SEQUENCE [LARGE SCALE GENOMIC DNA]</scope>
    <source>
        <strain evidence="3 5">PA20</strain>
    </source>
</reference>
<dbReference type="MEROPS" id="S06.004"/>
<evidence type="ECO:0000313" key="2">
    <source>
        <dbReference type="EMBL" id="AAG55703.1"/>
    </source>
</evidence>
<dbReference type="EMBL" id="AE005174">
    <property type="protein sequence ID" value="AAG55703.1"/>
    <property type="molecule type" value="Genomic_DNA"/>
</dbReference>
<protein>
    <submittedName>
        <fullName evidence="3">Serine protease eata</fullName>
    </submittedName>
</protein>
<name>Q8X9U3_ECO57</name>
<dbReference type="InterPro" id="IPR036709">
    <property type="entry name" value="Autotransporte_beta_dom_sf"/>
</dbReference>
<accession>Q8X9U3</accession>
<sequence>MLMNVGLNAEIRDNIRFGLEFEKSASGKYNVDNAVNANFRYSF</sequence>
<dbReference type="NCBIfam" id="TIGR01414">
    <property type="entry name" value="autotrans_barl"/>
    <property type="match status" value="1"/>
</dbReference>
<reference evidence="2 4" key="1">
    <citation type="journal article" date="2001" name="Nature">
        <title>Genome sequence of enterohaemorrhagic Escherichia coli O157:H7.</title>
        <authorList>
            <person name="Perna N.T."/>
            <person name="Plunkett G.III."/>
            <person name="Burland V."/>
            <person name="Mau B."/>
            <person name="Glasner J.D."/>
            <person name="Rose D.J."/>
            <person name="Mayhew G.F."/>
            <person name="Evans P.S."/>
            <person name="Gregor J."/>
            <person name="Kirkpatrick H.A."/>
            <person name="Posfai G."/>
            <person name="Hackett J."/>
            <person name="Klink S."/>
            <person name="Boutin A."/>
            <person name="Shao Y."/>
            <person name="Miller L."/>
            <person name="Grotbeck E.J."/>
            <person name="Davis N.W."/>
            <person name="Lim A."/>
            <person name="Dimalanta E."/>
            <person name="Potamousis K."/>
            <person name="Apodaca J."/>
            <person name="Anantharaman T.S."/>
            <person name="Lin J."/>
            <person name="Yen G."/>
            <person name="Schwartz D.C."/>
            <person name="Welch R.A."/>
            <person name="Blattner F.R."/>
        </authorList>
    </citation>
    <scope>NUCLEOTIDE SEQUENCE [LARGE SCALE GENOMIC DNA]</scope>
    <source>
        <strain evidence="2">EDL933</strain>
        <strain evidence="4">O157:H7 / EDL933 / ATCC 700927 / EHEC</strain>
    </source>
</reference>
<evidence type="ECO:0000313" key="4">
    <source>
        <dbReference type="Proteomes" id="UP000002519"/>
    </source>
</evidence>
<dbReference type="SUPFAM" id="SSF103515">
    <property type="entry name" value="Autotransporter"/>
    <property type="match status" value="1"/>
</dbReference>
<dbReference type="KEGG" id="ece:Z1588"/>
<evidence type="ECO:0000313" key="5">
    <source>
        <dbReference type="Proteomes" id="UP000177471"/>
    </source>
</evidence>
<dbReference type="EMBL" id="CP017669">
    <property type="protein sequence ID" value="APA41911.1"/>
    <property type="molecule type" value="Genomic_DNA"/>
</dbReference>
<dbReference type="Gene3D" id="2.40.128.130">
    <property type="entry name" value="Autotransporter beta-domain"/>
    <property type="match status" value="1"/>
</dbReference>
<dbReference type="Proteomes" id="UP000177471">
    <property type="component" value="Chromosome"/>
</dbReference>
<evidence type="ECO:0000313" key="3">
    <source>
        <dbReference type="EMBL" id="APA41911.1"/>
    </source>
</evidence>
<dbReference type="KEGG" id="ece:Z1149"/>
<dbReference type="AlphaFoldDB" id="Q8X9U3"/>
<gene>
    <name evidence="1" type="ordered locus">Z1149</name>
    <name evidence="2" type="ordered locus">Z1588</name>
    <name evidence="3" type="ORF">AU473_13880</name>
</gene>
<organism evidence="2 4">
    <name type="scientific">Escherichia coli O157:H7</name>
    <dbReference type="NCBI Taxonomy" id="83334"/>
    <lineage>
        <taxon>Bacteria</taxon>
        <taxon>Pseudomonadati</taxon>
        <taxon>Pseudomonadota</taxon>
        <taxon>Gammaproteobacteria</taxon>
        <taxon>Enterobacterales</taxon>
        <taxon>Enterobacteriaceae</taxon>
        <taxon>Escherichia</taxon>
    </lineage>
</organism>
<dbReference type="InterPro" id="IPR006315">
    <property type="entry name" value="OM_autotransptr_brl_dom"/>
</dbReference>
<dbReference type="EMBL" id="AE005174">
    <property type="protein sequence ID" value="AAG55294.1"/>
    <property type="molecule type" value="Genomic_DNA"/>
</dbReference>
<keyword evidence="3" id="KW-0378">Hydrolase</keyword>
<evidence type="ECO:0000313" key="1">
    <source>
        <dbReference type="EMBL" id="AAG55294.1"/>
    </source>
</evidence>
<dbReference type="GO" id="GO:0019867">
    <property type="term" value="C:outer membrane"/>
    <property type="evidence" value="ECO:0007669"/>
    <property type="project" value="InterPro"/>
</dbReference>
<dbReference type="PIR" id="B85604">
    <property type="entry name" value="B85604"/>
</dbReference>
<proteinExistence type="predicted"/>
<keyword evidence="3" id="KW-0645">Protease</keyword>
<dbReference type="GO" id="GO:0006508">
    <property type="term" value="P:proteolysis"/>
    <property type="evidence" value="ECO:0007669"/>
    <property type="project" value="UniProtKB-KW"/>
</dbReference>
<dbReference type="Proteomes" id="UP000002519">
    <property type="component" value="Chromosome"/>
</dbReference>
<dbReference type="GO" id="GO:0008233">
    <property type="term" value="F:peptidase activity"/>
    <property type="evidence" value="ECO:0007669"/>
    <property type="project" value="UniProtKB-KW"/>
</dbReference>